<name>A0A849SF15_UNCEI</name>
<accession>A0A849SF15</accession>
<gene>
    <name evidence="1" type="ORF">HOP12_02585</name>
</gene>
<protein>
    <submittedName>
        <fullName evidence="1">Uncharacterized protein</fullName>
    </submittedName>
</protein>
<evidence type="ECO:0000313" key="1">
    <source>
        <dbReference type="EMBL" id="NOT33036.1"/>
    </source>
</evidence>
<comment type="caution">
    <text evidence="1">The sequence shown here is derived from an EMBL/GenBank/DDBJ whole genome shotgun (WGS) entry which is preliminary data.</text>
</comment>
<organism evidence="1 2">
    <name type="scientific">Eiseniibacteriota bacterium</name>
    <dbReference type="NCBI Taxonomy" id="2212470"/>
    <lineage>
        <taxon>Bacteria</taxon>
        <taxon>Candidatus Eiseniibacteriota</taxon>
    </lineage>
</organism>
<dbReference type="EMBL" id="JABFRW010000026">
    <property type="protein sequence ID" value="NOT33036.1"/>
    <property type="molecule type" value="Genomic_DNA"/>
</dbReference>
<dbReference type="AlphaFoldDB" id="A0A849SF15"/>
<reference evidence="1 2" key="1">
    <citation type="submission" date="2020-04" db="EMBL/GenBank/DDBJ databases">
        <title>Metagenomic profiling of ammonia- and methane-oxidizing microorganisms in a Dutch drinking water treatment plant.</title>
        <authorList>
            <person name="Poghosyan L."/>
            <person name="Leucker S."/>
        </authorList>
    </citation>
    <scope>NUCLEOTIDE SEQUENCE [LARGE SCALE GENOMIC DNA]</scope>
    <source>
        <strain evidence="1">S-RSF-IL-03</strain>
    </source>
</reference>
<dbReference type="Proteomes" id="UP000580839">
    <property type="component" value="Unassembled WGS sequence"/>
</dbReference>
<sequence length="60" mass="6283">MAAQTEVVAKAARRRFAAAEQVQILKEADGCTKPGELSALLRRHAAPVQATALQSAGPAR</sequence>
<proteinExistence type="predicted"/>
<evidence type="ECO:0000313" key="2">
    <source>
        <dbReference type="Proteomes" id="UP000580839"/>
    </source>
</evidence>